<feature type="transmembrane region" description="Helical" evidence="3">
    <location>
        <begin position="83"/>
        <end position="112"/>
    </location>
</feature>
<dbReference type="CDD" id="cd00051">
    <property type="entry name" value="EFh"/>
    <property type="match status" value="1"/>
</dbReference>
<dbReference type="PROSITE" id="PS00018">
    <property type="entry name" value="EF_HAND_1"/>
    <property type="match status" value="2"/>
</dbReference>
<keyword evidence="3" id="KW-1133">Transmembrane helix</keyword>
<dbReference type="Gene3D" id="1.10.238.10">
    <property type="entry name" value="EF-hand"/>
    <property type="match status" value="1"/>
</dbReference>
<dbReference type="KEGG" id="ota:OT_ostta04g03430"/>
<evidence type="ECO:0000313" key="5">
    <source>
        <dbReference type="EMBL" id="CEF97645.1"/>
    </source>
</evidence>
<name>A0A090M054_OSTTA</name>
<feature type="transmembrane region" description="Helical" evidence="3">
    <location>
        <begin position="48"/>
        <end position="71"/>
    </location>
</feature>
<comment type="caution">
    <text evidence="5">The sequence shown here is derived from an EMBL/GenBank/DDBJ whole genome shotgun (WGS) entry which is preliminary data.</text>
</comment>
<dbReference type="Pfam" id="PF13499">
    <property type="entry name" value="EF-hand_7"/>
    <property type="match status" value="1"/>
</dbReference>
<gene>
    <name evidence="5" type="ORF">OT_ostta04g03430</name>
</gene>
<dbReference type="OrthoDB" id="26525at2759"/>
<dbReference type="Proteomes" id="UP000009170">
    <property type="component" value="Unassembled WGS sequence"/>
</dbReference>
<dbReference type="STRING" id="70448.A0A090M054"/>
<evidence type="ECO:0000259" key="4">
    <source>
        <dbReference type="PROSITE" id="PS50222"/>
    </source>
</evidence>
<keyword evidence="3" id="KW-0812">Transmembrane</keyword>
<dbReference type="SUPFAM" id="SSF47473">
    <property type="entry name" value="EF-hand"/>
    <property type="match status" value="1"/>
</dbReference>
<dbReference type="EMBL" id="CAID01000004">
    <property type="protein sequence ID" value="CEF97645.1"/>
    <property type="molecule type" value="Genomic_DNA"/>
</dbReference>
<dbReference type="SMART" id="SM00054">
    <property type="entry name" value="EFh"/>
    <property type="match status" value="2"/>
</dbReference>
<keyword evidence="6" id="KW-1185">Reference proteome</keyword>
<dbReference type="InterPro" id="IPR018247">
    <property type="entry name" value="EF_Hand_1_Ca_BS"/>
</dbReference>
<feature type="region of interest" description="Disordered" evidence="2">
    <location>
        <begin position="289"/>
        <end position="314"/>
    </location>
</feature>
<organism evidence="5 6">
    <name type="scientific">Ostreococcus tauri</name>
    <name type="common">Marine green alga</name>
    <dbReference type="NCBI Taxonomy" id="70448"/>
    <lineage>
        <taxon>Eukaryota</taxon>
        <taxon>Viridiplantae</taxon>
        <taxon>Chlorophyta</taxon>
        <taxon>Mamiellophyceae</taxon>
        <taxon>Mamiellales</taxon>
        <taxon>Bathycoccaceae</taxon>
        <taxon>Ostreococcus</taxon>
    </lineage>
</organism>
<keyword evidence="3" id="KW-0472">Membrane</keyword>
<dbReference type="RefSeq" id="XP_003078879.2">
    <property type="nucleotide sequence ID" value="XM_003078831.2"/>
</dbReference>
<reference evidence="6" key="1">
    <citation type="journal article" date="2006" name="Proc. Natl. Acad. Sci. U.S.A.">
        <title>Genome analysis of the smallest free-living eukaryote Ostreococcus tauri unveils many unique features.</title>
        <authorList>
            <person name="Derelle E."/>
            <person name="Ferraz C."/>
            <person name="Rombauts S."/>
            <person name="Rouze P."/>
            <person name="Worden A.Z."/>
            <person name="Robbens S."/>
            <person name="Partensky F."/>
            <person name="Degroeve S."/>
            <person name="Echeynie S."/>
            <person name="Cooke R."/>
            <person name="Saeys Y."/>
            <person name="Wuyts J."/>
            <person name="Jabbari K."/>
            <person name="Bowler C."/>
            <person name="Panaud O."/>
            <person name="Piegu B."/>
            <person name="Ball S.G."/>
            <person name="Ral J.-P."/>
            <person name="Bouget F.-Y."/>
            <person name="Piganeau G."/>
            <person name="De Baets B."/>
            <person name="Picard A."/>
            <person name="Delseny M."/>
            <person name="Demaille J."/>
            <person name="Van de Peer Y."/>
            <person name="Moreau H."/>
        </authorList>
    </citation>
    <scope>NUCLEOTIDE SEQUENCE [LARGE SCALE GENOMIC DNA]</scope>
    <source>
        <strain evidence="6">OTTH 0595 / CCAP 157/2 / RCC745</strain>
    </source>
</reference>
<dbReference type="InParanoid" id="A0A090M054"/>
<feature type="domain" description="EF-hand" evidence="4">
    <location>
        <begin position="212"/>
        <end position="247"/>
    </location>
</feature>
<evidence type="ECO:0000256" key="3">
    <source>
        <dbReference type="SAM" id="Phobius"/>
    </source>
</evidence>
<accession>A0A090M054</accession>
<dbReference type="GO" id="GO:0005509">
    <property type="term" value="F:calcium ion binding"/>
    <property type="evidence" value="ECO:0007669"/>
    <property type="project" value="InterPro"/>
</dbReference>
<evidence type="ECO:0000313" key="6">
    <source>
        <dbReference type="Proteomes" id="UP000009170"/>
    </source>
</evidence>
<dbReference type="GeneID" id="9833236"/>
<dbReference type="AlphaFoldDB" id="A0A090M054"/>
<evidence type="ECO:0000256" key="1">
    <source>
        <dbReference type="ARBA" id="ARBA00022837"/>
    </source>
</evidence>
<proteinExistence type="predicted"/>
<keyword evidence="1" id="KW-0106">Calcium</keyword>
<dbReference type="PROSITE" id="PS50222">
    <property type="entry name" value="EF_HAND_2"/>
    <property type="match status" value="2"/>
</dbReference>
<evidence type="ECO:0000256" key="2">
    <source>
        <dbReference type="SAM" id="MobiDB-lite"/>
    </source>
</evidence>
<dbReference type="InterPro" id="IPR011992">
    <property type="entry name" value="EF-hand-dom_pair"/>
</dbReference>
<feature type="domain" description="EF-hand" evidence="4">
    <location>
        <begin position="249"/>
        <end position="284"/>
    </location>
</feature>
<sequence length="314" mass="34348">MTRVLQTSLSPRAARLIAKGFVDLGIKEPGDLRAVVAKRSLGMIGIELAAAIFNVALCMSLFSLAVIVHYSGYEILLPTFLNYVAGFCVLVGAAIFAVEAAAHLIILGVYVYSTVRFETSNLKKFVSAVRRIGDEDHVVGGFTQPLSSLKRATTLVHVVNILTQLRDALHSEAELIDLKHKGTLHNLAAYFEYSNAQSKYGFKPEDYGIEPKEAMSLAALFSEWDTDGSGTLSSTELKYLLNALGHDTVNEMEVNMAMRVLDKDETGEVNFSEFVRWYREGVTLPMASKLESNANESDDLQNADPGSSIDEPSS</sequence>
<dbReference type="InterPro" id="IPR002048">
    <property type="entry name" value="EF_hand_dom"/>
</dbReference>
<reference evidence="5 6" key="2">
    <citation type="journal article" date="2014" name="BMC Genomics">
        <title>An improved genome of the model marine alga Ostreococcus tauri unfolds by assessing Illumina de novo assemblies.</title>
        <authorList>
            <person name="Blanc-Mathieu R."/>
            <person name="Verhelst B."/>
            <person name="Derelle E."/>
            <person name="Rombauts S."/>
            <person name="Bouget F.Y."/>
            <person name="Carre I."/>
            <person name="Chateau A."/>
            <person name="Eyre-Walker A."/>
            <person name="Grimsley N."/>
            <person name="Moreau H."/>
            <person name="Piegu B."/>
            <person name="Rivals E."/>
            <person name="Schackwitz W."/>
            <person name="Van de Peer Y."/>
            <person name="Piganeau G."/>
        </authorList>
    </citation>
    <scope>NUCLEOTIDE SEQUENCE [LARGE SCALE GENOMIC DNA]</scope>
    <source>
        <strain evidence="6">OTTH 0595 / CCAP 157/2 / RCC745</strain>
    </source>
</reference>
<protein>
    <submittedName>
        <fullName evidence="5">EF-Hand 1, calcium-binding site</fullName>
    </submittedName>
</protein>